<sequence>MDCSVSRMERARTALKDRTTDGLSMSFVCIMNAWGRASQGVPPDCDSRGVDSTTGRGCANSGVDKWRALTCSMRGRSCDDSALGAVFIGSLS</sequence>
<accession>G9JM96</accession>
<reference evidence="3 4" key="1">
    <citation type="journal article" date="2013" name="J. Virol.">
        <title>Genomic characterization of Japanese macaque rhadinovirus, a novel herpesvirus isolated from a nonhuman primate with a spontaneous inflammatory demyelinating disease.</title>
        <authorList>
            <person name="Estep R.D."/>
            <person name="Hansen S.G."/>
            <person name="Rogers K.S."/>
            <person name="Axthelm M.K."/>
            <person name="Wong S.W."/>
        </authorList>
    </citation>
    <scope>NUCLEOTIDE SEQUENCE [LARGE SCALE GENOMIC DNA]</scope>
    <source>
        <strain evidence="2">12E2</strain>
        <strain evidence="1">3A1</strain>
    </source>
</reference>
<dbReference type="Proteomes" id="UP000124292">
    <property type="component" value="Genome"/>
</dbReference>
<evidence type="ECO:0000313" key="3">
    <source>
        <dbReference type="Proteomes" id="UP000124292"/>
    </source>
</evidence>
<name>G9JM96_9GAMA</name>
<evidence type="ECO:0000313" key="1">
    <source>
        <dbReference type="EMBL" id="AEW87613.1"/>
    </source>
</evidence>
<dbReference type="EMBL" id="JN885137">
    <property type="protein sequence ID" value="AEW87783.1"/>
    <property type="molecule type" value="Genomic_DNA"/>
</dbReference>
<evidence type="ECO:0000313" key="2">
    <source>
        <dbReference type="EMBL" id="AEW87783.1"/>
    </source>
</evidence>
<dbReference type="KEGG" id="vg:3416479"/>
<protein>
    <submittedName>
        <fullName evidence="1">JM88</fullName>
    </submittedName>
</protein>
<gene>
    <name evidence="1" type="ORF">JM88</name>
</gene>
<proteinExistence type="predicted"/>
<dbReference type="Proteomes" id="UP000133219">
    <property type="component" value="Segment"/>
</dbReference>
<dbReference type="GeneID" id="3416479"/>
<evidence type="ECO:0000313" key="4">
    <source>
        <dbReference type="Proteomes" id="UP000133219"/>
    </source>
</evidence>
<organism evidence="1 4">
    <name type="scientific">Macaca fuscata rhadinovirus</name>
    <dbReference type="NCBI Taxonomy" id="272551"/>
    <lineage>
        <taxon>Viruses</taxon>
        <taxon>Duplodnaviria</taxon>
        <taxon>Heunggongvirae</taxon>
        <taxon>Peploviricota</taxon>
        <taxon>Herviviricetes</taxon>
        <taxon>Herpesvirales</taxon>
        <taxon>Orthoherpesviridae</taxon>
        <taxon>Gammaherpesvirinae</taxon>
        <taxon>Rhadinovirus</taxon>
        <taxon>Rhadinovirus macacinegamma11</taxon>
        <taxon>macacine gammaherpesvirus 11</taxon>
    </lineage>
</organism>
<dbReference type="EMBL" id="JN885136">
    <property type="protein sequence ID" value="AEW87613.1"/>
    <property type="molecule type" value="Genomic_DNA"/>
</dbReference>
<dbReference type="RefSeq" id="YP_238391.1">
    <property type="nucleotide sequence ID" value="NC_007016.1"/>
</dbReference>